<keyword evidence="6" id="KW-0418">Kinase</keyword>
<dbReference type="PROSITE" id="PS51100">
    <property type="entry name" value="PTS_EIIB_TYPE_3"/>
    <property type="match status" value="1"/>
</dbReference>
<keyword evidence="11" id="KW-1185">Reference proteome</keyword>
<evidence type="ECO:0000256" key="3">
    <source>
        <dbReference type="ARBA" id="ARBA00022597"/>
    </source>
</evidence>
<proteinExistence type="predicted"/>
<name>A0A1L8WQQ9_9ENTE</name>
<dbReference type="STRING" id="150033.RV14_GL001699"/>
<sequence>MVKMAKNILLICGSGASSGFMAAAIRKAAKKRGEEVTVKAASESQLDERINEINYLLIGPHLSYMLADLKAQIEGKNVKIAVIPPATYGTLNGDKALDLILSMEG</sequence>
<dbReference type="GO" id="GO:0009401">
    <property type="term" value="P:phosphoenolpyruvate-dependent sugar phosphotransferase system"/>
    <property type="evidence" value="ECO:0007669"/>
    <property type="project" value="UniProtKB-KW"/>
</dbReference>
<dbReference type="InterPro" id="IPR003501">
    <property type="entry name" value="PTS_EIIB_2/3"/>
</dbReference>
<dbReference type="GO" id="GO:0008982">
    <property type="term" value="F:protein-N(PI)-phosphohistidine-sugar phosphotransferase activity"/>
    <property type="evidence" value="ECO:0007669"/>
    <property type="project" value="InterPro"/>
</dbReference>
<evidence type="ECO:0000256" key="4">
    <source>
        <dbReference type="ARBA" id="ARBA00022679"/>
    </source>
</evidence>
<dbReference type="InterPro" id="IPR036095">
    <property type="entry name" value="PTS_EIIB-like_sf"/>
</dbReference>
<feature type="domain" description="PTS EIIB type-3" evidence="9">
    <location>
        <begin position="5"/>
        <end position="105"/>
    </location>
</feature>
<dbReference type="SUPFAM" id="SSF52794">
    <property type="entry name" value="PTS system IIB component-like"/>
    <property type="match status" value="1"/>
</dbReference>
<evidence type="ECO:0000256" key="1">
    <source>
        <dbReference type="ARBA" id="ARBA00022448"/>
    </source>
</evidence>
<keyword evidence="3" id="KW-0762">Sugar transport</keyword>
<dbReference type="AlphaFoldDB" id="A0A1L8WQQ9"/>
<evidence type="ECO:0000259" key="9">
    <source>
        <dbReference type="PROSITE" id="PS51100"/>
    </source>
</evidence>
<keyword evidence="1" id="KW-0813">Transport</keyword>
<evidence type="ECO:0000256" key="6">
    <source>
        <dbReference type="ARBA" id="ARBA00022777"/>
    </source>
</evidence>
<dbReference type="InterPro" id="IPR051819">
    <property type="entry name" value="PTS_sugar-specific_EIIB"/>
</dbReference>
<evidence type="ECO:0000256" key="2">
    <source>
        <dbReference type="ARBA" id="ARBA00022553"/>
    </source>
</evidence>
<feature type="chain" id="PRO_5038444201" evidence="8">
    <location>
        <begin position="23"/>
        <end position="105"/>
    </location>
</feature>
<dbReference type="PANTHER" id="PTHR34581:SF2">
    <property type="entry name" value="PTS SYSTEM N,N'-DIACETYLCHITOBIOSE-SPECIFIC EIIB COMPONENT"/>
    <property type="match status" value="1"/>
</dbReference>
<evidence type="ECO:0000256" key="5">
    <source>
        <dbReference type="ARBA" id="ARBA00022683"/>
    </source>
</evidence>
<evidence type="ECO:0000313" key="11">
    <source>
        <dbReference type="Proteomes" id="UP000182152"/>
    </source>
</evidence>
<reference evidence="10 11" key="1">
    <citation type="submission" date="2014-12" db="EMBL/GenBank/DDBJ databases">
        <title>Draft genome sequences of 29 type strains of Enterococci.</title>
        <authorList>
            <person name="Zhong Z."/>
            <person name="Sun Z."/>
            <person name="Liu W."/>
            <person name="Zhang W."/>
            <person name="Zhang H."/>
        </authorList>
    </citation>
    <scope>NUCLEOTIDE SEQUENCE [LARGE SCALE GENOMIC DNA]</scope>
    <source>
        <strain evidence="10 11">DSM 15687</strain>
    </source>
</reference>
<evidence type="ECO:0000313" key="10">
    <source>
        <dbReference type="EMBL" id="OJG83341.1"/>
    </source>
</evidence>
<accession>A0A1L8WQQ9</accession>
<dbReference type="GO" id="GO:0016301">
    <property type="term" value="F:kinase activity"/>
    <property type="evidence" value="ECO:0007669"/>
    <property type="project" value="UniProtKB-KW"/>
</dbReference>
<keyword evidence="4" id="KW-0808">Transferase</keyword>
<dbReference type="RefSeq" id="WP_217265345.1">
    <property type="nucleotide sequence ID" value="NZ_JXLB01000004.1"/>
</dbReference>
<dbReference type="Proteomes" id="UP000182152">
    <property type="component" value="Unassembled WGS sequence"/>
</dbReference>
<dbReference type="EMBL" id="JXLB01000004">
    <property type="protein sequence ID" value="OJG83341.1"/>
    <property type="molecule type" value="Genomic_DNA"/>
</dbReference>
<dbReference type="InterPro" id="IPR013012">
    <property type="entry name" value="PTS_EIIB_3"/>
</dbReference>
<keyword evidence="5" id="KW-0598">Phosphotransferase system</keyword>
<gene>
    <name evidence="10" type="ORF">RV14_GL001699</name>
</gene>
<dbReference type="PANTHER" id="PTHR34581">
    <property type="entry name" value="PTS SYSTEM N,N'-DIACETYLCHITOBIOSE-SPECIFIC EIIB COMPONENT"/>
    <property type="match status" value="1"/>
</dbReference>
<dbReference type="Pfam" id="PF02302">
    <property type="entry name" value="PTS_IIB"/>
    <property type="match status" value="1"/>
</dbReference>
<organism evidence="10 11">
    <name type="scientific">Enterococcus ratti</name>
    <dbReference type="NCBI Taxonomy" id="150033"/>
    <lineage>
        <taxon>Bacteria</taxon>
        <taxon>Bacillati</taxon>
        <taxon>Bacillota</taxon>
        <taxon>Bacilli</taxon>
        <taxon>Lactobacillales</taxon>
        <taxon>Enterococcaceae</taxon>
        <taxon>Enterococcus</taxon>
    </lineage>
</organism>
<evidence type="ECO:0000256" key="7">
    <source>
        <dbReference type="PROSITE-ProRule" id="PRU00423"/>
    </source>
</evidence>
<comment type="caution">
    <text evidence="10">The sequence shown here is derived from an EMBL/GenBank/DDBJ whole genome shotgun (WGS) entry which is preliminary data.</text>
</comment>
<keyword evidence="8" id="KW-0732">Signal</keyword>
<protein>
    <submittedName>
        <fullName evidence="10">PTS system transporter subunit IIB</fullName>
    </submittedName>
</protein>
<feature type="modified residue" description="Phosphocysteine; by EIIA" evidence="7">
    <location>
        <position position="12"/>
    </location>
</feature>
<dbReference type="Gene3D" id="3.40.50.2300">
    <property type="match status" value="1"/>
</dbReference>
<keyword evidence="2" id="KW-0597">Phosphoprotein</keyword>
<evidence type="ECO:0000256" key="8">
    <source>
        <dbReference type="SAM" id="SignalP"/>
    </source>
</evidence>
<feature type="signal peptide" evidence="8">
    <location>
        <begin position="1"/>
        <end position="22"/>
    </location>
</feature>